<feature type="domain" description="Histidine kinase" evidence="14">
    <location>
        <begin position="195"/>
        <end position="416"/>
    </location>
</feature>
<protein>
    <recommendedName>
        <fullName evidence="3">histidine kinase</fullName>
        <ecNumber evidence="3">2.7.13.3</ecNumber>
    </recommendedName>
</protein>
<keyword evidence="10" id="KW-0902">Two-component regulatory system</keyword>
<dbReference type="CDD" id="cd17546">
    <property type="entry name" value="REC_hyHK_CKI1_RcsC-like"/>
    <property type="match status" value="1"/>
</dbReference>
<dbReference type="Gene3D" id="1.20.120.160">
    <property type="entry name" value="HPT domain"/>
    <property type="match status" value="1"/>
</dbReference>
<dbReference type="SUPFAM" id="SSF55874">
    <property type="entry name" value="ATPase domain of HSP90 chaperone/DNA topoisomerase II/histidine kinase"/>
    <property type="match status" value="1"/>
</dbReference>
<evidence type="ECO:0000256" key="1">
    <source>
        <dbReference type="ARBA" id="ARBA00000085"/>
    </source>
</evidence>
<dbReference type="Gene3D" id="3.30.565.10">
    <property type="entry name" value="Histidine kinase-like ATPase, C-terminal domain"/>
    <property type="match status" value="1"/>
</dbReference>
<dbReference type="InterPro" id="IPR003661">
    <property type="entry name" value="HisK_dim/P_dom"/>
</dbReference>
<evidence type="ECO:0000256" key="2">
    <source>
        <dbReference type="ARBA" id="ARBA00004651"/>
    </source>
</evidence>
<dbReference type="SUPFAM" id="SSF47384">
    <property type="entry name" value="Homodimeric domain of signal transducing histidine kinase"/>
    <property type="match status" value="1"/>
</dbReference>
<dbReference type="Pfam" id="PF02518">
    <property type="entry name" value="HATPase_c"/>
    <property type="match status" value="1"/>
</dbReference>
<keyword evidence="6" id="KW-0812">Transmembrane</keyword>
<dbReference type="SMART" id="SM00073">
    <property type="entry name" value="HPT"/>
    <property type="match status" value="1"/>
</dbReference>
<dbReference type="Pfam" id="PF00072">
    <property type="entry name" value="Response_reg"/>
    <property type="match status" value="1"/>
</dbReference>
<sequence length="787" mass="87572">MSGVCGVQTQIILLPDMGGSADFQQKLAEVADLHGRTLEQSKQGQLDIEENYRSICNFSVEAMLLLGADGKVIWANKAAISLFAYPKVKLFGLAIEQLLIPDQRAKFLEQLDSFTLMSDTDSLTEASLFSWLCLGGGFFNAEMRLGLLPHPSSEGANVCLLITANPLLHDAARGKERIQQILDETLRIKRDFLANISHEIRTPMNAIIGMTHLVLKTDLNIRQKNYIEVIQRSSEHLLNIVNDIFDFSKMEEGQLQLDLFVFDLHSVLNSVLEKVTVEAKEKGLSLLLKTPDYLPSVLIGDAKRLEKILLHLVENAVKFTTCGQVELLVELESESHDEVSIKFSILDTGVGVSHEQQAQLFQAFAQADTSATRKFGGLGLGLVISKQLVSLMGGHIGLMSEENKGSCFWFSLSLKKNKQEVELVSPALLKNQQRQALASRYGSRVLLVEDNSLNQQVASEILMDAGMQVMVVCDGQQALDILEKEVFDLILMDIQMPVMDGWSAVKAIRAGDYLADIPIIALTALAMNEDKKMSLESGMSDHLLKPIDPDLLIAKLIQWLPEVKRNTPQAAAVKAEDNYGSAIQGLPLEIPGLDMVMGLKYAMGNPDFYRRLLIKVLDEMPKIQLNLAETITEGNWVDAKRHAHTIKGISATIGANELQKISGQLEFALGQGEARAIILQMQDDVADVAARLLDALRFFYIVPEENQERVTAISSMGEMVLSMEDKKQLFDDLQRLLQEGDASAGEFFEENQQKFECLWTGRSHELLRLINQFAFNDALKWMNQFPV</sequence>
<dbReference type="InterPro" id="IPR035965">
    <property type="entry name" value="PAS-like_dom_sf"/>
</dbReference>
<evidence type="ECO:0000256" key="3">
    <source>
        <dbReference type="ARBA" id="ARBA00012438"/>
    </source>
</evidence>
<dbReference type="PRINTS" id="PR00344">
    <property type="entry name" value="BCTRLSENSOR"/>
</dbReference>
<reference evidence="19" key="1">
    <citation type="journal article" date="2019" name="Int. J. Syst. Evol. Microbiol.">
        <title>The Global Catalogue of Microorganisms (GCM) 10K type strain sequencing project: providing services to taxonomists for standard genome sequencing and annotation.</title>
        <authorList>
            <consortium name="The Broad Institute Genomics Platform"/>
            <consortium name="The Broad Institute Genome Sequencing Center for Infectious Disease"/>
            <person name="Wu L."/>
            <person name="Ma J."/>
        </authorList>
    </citation>
    <scope>NUCLEOTIDE SEQUENCE [LARGE SCALE GENOMIC DNA]</scope>
    <source>
        <strain evidence="19">CCUG 62945</strain>
    </source>
</reference>
<keyword evidence="11" id="KW-0472">Membrane</keyword>
<dbReference type="CDD" id="cd00082">
    <property type="entry name" value="HisKA"/>
    <property type="match status" value="1"/>
</dbReference>
<evidence type="ECO:0000256" key="7">
    <source>
        <dbReference type="ARBA" id="ARBA00022741"/>
    </source>
</evidence>
<feature type="domain" description="Response regulatory" evidence="15">
    <location>
        <begin position="444"/>
        <end position="560"/>
    </location>
</feature>
<feature type="domain" description="PAS" evidence="16">
    <location>
        <begin position="48"/>
        <end position="112"/>
    </location>
</feature>
<dbReference type="RefSeq" id="WP_380188253.1">
    <property type="nucleotide sequence ID" value="NZ_JBHTBQ010000025.1"/>
</dbReference>
<evidence type="ECO:0000259" key="16">
    <source>
        <dbReference type="PROSITE" id="PS50112"/>
    </source>
</evidence>
<dbReference type="InterPro" id="IPR036890">
    <property type="entry name" value="HATPase_C_sf"/>
</dbReference>
<dbReference type="InterPro" id="IPR001789">
    <property type="entry name" value="Sig_transdc_resp-reg_receiver"/>
</dbReference>
<dbReference type="SMART" id="SM00091">
    <property type="entry name" value="PAS"/>
    <property type="match status" value="1"/>
</dbReference>
<dbReference type="SUPFAM" id="SSF52172">
    <property type="entry name" value="CheY-like"/>
    <property type="match status" value="1"/>
</dbReference>
<dbReference type="InterPro" id="IPR011006">
    <property type="entry name" value="CheY-like_superfamily"/>
</dbReference>
<keyword evidence="19" id="KW-1185">Reference proteome</keyword>
<dbReference type="InterPro" id="IPR036097">
    <property type="entry name" value="HisK_dim/P_sf"/>
</dbReference>
<name>A0ABW2QYJ7_9NEIS</name>
<dbReference type="InterPro" id="IPR004358">
    <property type="entry name" value="Sig_transdc_His_kin-like_C"/>
</dbReference>
<keyword evidence="5 13" id="KW-0597">Phosphoprotein</keyword>
<gene>
    <name evidence="18" type="ORF">ACFQNF_12340</name>
</gene>
<evidence type="ECO:0000313" key="18">
    <source>
        <dbReference type="EMBL" id="MFC7420658.1"/>
    </source>
</evidence>
<evidence type="ECO:0000256" key="13">
    <source>
        <dbReference type="PROSITE-ProRule" id="PRU00169"/>
    </source>
</evidence>
<accession>A0ABW2QYJ7</accession>
<dbReference type="CDD" id="cd16922">
    <property type="entry name" value="HATPase_EvgS-ArcB-TorS-like"/>
    <property type="match status" value="1"/>
</dbReference>
<dbReference type="SUPFAM" id="SSF47226">
    <property type="entry name" value="Histidine-containing phosphotransfer domain, HPT domain"/>
    <property type="match status" value="1"/>
</dbReference>
<proteinExistence type="predicted"/>
<dbReference type="PANTHER" id="PTHR45339">
    <property type="entry name" value="HYBRID SIGNAL TRANSDUCTION HISTIDINE KINASE J"/>
    <property type="match status" value="1"/>
</dbReference>
<keyword evidence="4" id="KW-1003">Cell membrane</keyword>
<evidence type="ECO:0000256" key="10">
    <source>
        <dbReference type="ARBA" id="ARBA00023012"/>
    </source>
</evidence>
<comment type="caution">
    <text evidence="18">The sequence shown here is derived from an EMBL/GenBank/DDBJ whole genome shotgun (WGS) entry which is preliminary data.</text>
</comment>
<evidence type="ECO:0000256" key="11">
    <source>
        <dbReference type="ARBA" id="ARBA00023136"/>
    </source>
</evidence>
<evidence type="ECO:0000259" key="14">
    <source>
        <dbReference type="PROSITE" id="PS50109"/>
    </source>
</evidence>
<dbReference type="SMART" id="SM00448">
    <property type="entry name" value="REC"/>
    <property type="match status" value="1"/>
</dbReference>
<dbReference type="Gene3D" id="1.10.287.130">
    <property type="match status" value="1"/>
</dbReference>
<comment type="subcellular location">
    <subcellularLocation>
        <location evidence="2">Cell membrane</location>
        <topology evidence="2">Multi-pass membrane protein</topology>
    </subcellularLocation>
</comment>
<dbReference type="EC" id="2.7.13.3" evidence="3"/>
<evidence type="ECO:0000259" key="17">
    <source>
        <dbReference type="PROSITE" id="PS50894"/>
    </source>
</evidence>
<evidence type="ECO:0000256" key="8">
    <source>
        <dbReference type="ARBA" id="ARBA00022840"/>
    </source>
</evidence>
<dbReference type="InterPro" id="IPR003594">
    <property type="entry name" value="HATPase_dom"/>
</dbReference>
<dbReference type="PROSITE" id="PS50894">
    <property type="entry name" value="HPT"/>
    <property type="match status" value="1"/>
</dbReference>
<keyword evidence="7" id="KW-0547">Nucleotide-binding</keyword>
<dbReference type="PANTHER" id="PTHR45339:SF1">
    <property type="entry name" value="HYBRID SIGNAL TRANSDUCTION HISTIDINE KINASE J"/>
    <property type="match status" value="1"/>
</dbReference>
<dbReference type="CDD" id="cd00088">
    <property type="entry name" value="HPT"/>
    <property type="match status" value="1"/>
</dbReference>
<dbReference type="CDD" id="cd00130">
    <property type="entry name" value="PAS"/>
    <property type="match status" value="1"/>
</dbReference>
<dbReference type="PROSITE" id="PS50112">
    <property type="entry name" value="PAS"/>
    <property type="match status" value="1"/>
</dbReference>
<evidence type="ECO:0000259" key="15">
    <source>
        <dbReference type="PROSITE" id="PS50110"/>
    </source>
</evidence>
<dbReference type="SMART" id="SM00387">
    <property type="entry name" value="HATPase_c"/>
    <property type="match status" value="1"/>
</dbReference>
<evidence type="ECO:0000256" key="9">
    <source>
        <dbReference type="ARBA" id="ARBA00022989"/>
    </source>
</evidence>
<evidence type="ECO:0000256" key="6">
    <source>
        <dbReference type="ARBA" id="ARBA00022692"/>
    </source>
</evidence>
<dbReference type="InterPro" id="IPR005467">
    <property type="entry name" value="His_kinase_dom"/>
</dbReference>
<evidence type="ECO:0000256" key="12">
    <source>
        <dbReference type="PROSITE-ProRule" id="PRU00110"/>
    </source>
</evidence>
<dbReference type="EMBL" id="JBHTBQ010000025">
    <property type="protein sequence ID" value="MFC7420658.1"/>
    <property type="molecule type" value="Genomic_DNA"/>
</dbReference>
<dbReference type="InterPro" id="IPR036641">
    <property type="entry name" value="HPT_dom_sf"/>
</dbReference>
<dbReference type="Pfam" id="PF00512">
    <property type="entry name" value="HisKA"/>
    <property type="match status" value="1"/>
</dbReference>
<keyword evidence="8" id="KW-0067">ATP-binding</keyword>
<dbReference type="InterPro" id="IPR008207">
    <property type="entry name" value="Sig_transdc_His_kin_Hpt_dom"/>
</dbReference>
<keyword evidence="9" id="KW-1133">Transmembrane helix</keyword>
<feature type="modified residue" description="Phosphohistidine" evidence="12">
    <location>
        <position position="644"/>
    </location>
</feature>
<evidence type="ECO:0000256" key="4">
    <source>
        <dbReference type="ARBA" id="ARBA00022475"/>
    </source>
</evidence>
<dbReference type="PROSITE" id="PS50110">
    <property type="entry name" value="RESPONSE_REGULATORY"/>
    <property type="match status" value="1"/>
</dbReference>
<feature type="modified residue" description="4-aspartylphosphate" evidence="13">
    <location>
        <position position="493"/>
    </location>
</feature>
<comment type="catalytic activity">
    <reaction evidence="1">
        <text>ATP + protein L-histidine = ADP + protein N-phospho-L-histidine.</text>
        <dbReference type="EC" id="2.7.13.3"/>
    </reaction>
</comment>
<evidence type="ECO:0000313" key="19">
    <source>
        <dbReference type="Proteomes" id="UP001596473"/>
    </source>
</evidence>
<evidence type="ECO:0000256" key="5">
    <source>
        <dbReference type="ARBA" id="ARBA00022553"/>
    </source>
</evidence>
<feature type="domain" description="HPt" evidence="17">
    <location>
        <begin position="605"/>
        <end position="696"/>
    </location>
</feature>
<dbReference type="SMART" id="SM00388">
    <property type="entry name" value="HisKA"/>
    <property type="match status" value="1"/>
</dbReference>
<organism evidence="18 19">
    <name type="scientific">Iodobacter arcticus</name>
    <dbReference type="NCBI Taxonomy" id="590593"/>
    <lineage>
        <taxon>Bacteria</taxon>
        <taxon>Pseudomonadati</taxon>
        <taxon>Pseudomonadota</taxon>
        <taxon>Betaproteobacteria</taxon>
        <taxon>Neisseriales</taxon>
        <taxon>Chitinibacteraceae</taxon>
        <taxon>Iodobacter</taxon>
    </lineage>
</organism>
<dbReference type="PROSITE" id="PS50109">
    <property type="entry name" value="HIS_KIN"/>
    <property type="match status" value="1"/>
</dbReference>
<dbReference type="Gene3D" id="3.40.50.2300">
    <property type="match status" value="1"/>
</dbReference>
<dbReference type="Proteomes" id="UP001596473">
    <property type="component" value="Unassembled WGS sequence"/>
</dbReference>
<dbReference type="Pfam" id="PF01627">
    <property type="entry name" value="Hpt"/>
    <property type="match status" value="1"/>
</dbReference>
<dbReference type="SUPFAM" id="SSF55785">
    <property type="entry name" value="PYP-like sensor domain (PAS domain)"/>
    <property type="match status" value="1"/>
</dbReference>
<dbReference type="InterPro" id="IPR000014">
    <property type="entry name" value="PAS"/>
</dbReference>
<dbReference type="Gene3D" id="3.30.450.20">
    <property type="entry name" value="PAS domain"/>
    <property type="match status" value="1"/>
</dbReference>